<evidence type="ECO:0000256" key="5">
    <source>
        <dbReference type="ARBA" id="ARBA00007417"/>
    </source>
</evidence>
<comment type="catalytic activity">
    <reaction evidence="12">
        <text>2,5-diamino-6-hydroxy-4-(5-phosphoribosylamino)-pyrimidine + H2O + H(+) = 5-amino-6-(5-phospho-D-ribosylamino)uracil + NH4(+)</text>
        <dbReference type="Rhea" id="RHEA:21868"/>
        <dbReference type="ChEBI" id="CHEBI:15377"/>
        <dbReference type="ChEBI" id="CHEBI:15378"/>
        <dbReference type="ChEBI" id="CHEBI:28938"/>
        <dbReference type="ChEBI" id="CHEBI:58453"/>
        <dbReference type="ChEBI" id="CHEBI:58614"/>
        <dbReference type="EC" id="3.5.4.26"/>
    </reaction>
</comment>
<feature type="binding site" evidence="14">
    <location>
        <position position="164"/>
    </location>
    <ligand>
        <name>NADP(+)</name>
        <dbReference type="ChEBI" id="CHEBI:58349"/>
    </ligand>
</feature>
<dbReference type="InterPro" id="IPR050765">
    <property type="entry name" value="Riboflavin_Biosynth_HTPR"/>
</dbReference>
<evidence type="ECO:0000256" key="6">
    <source>
        <dbReference type="ARBA" id="ARBA00022619"/>
    </source>
</evidence>
<feature type="binding site" evidence="14">
    <location>
        <position position="194"/>
    </location>
    <ligand>
        <name>substrate</name>
    </ligand>
</feature>
<comment type="function">
    <text evidence="1 12">Converts 2,5-diamino-6-(ribosylamino)-4(3h)-pyrimidinone 5'-phosphate into 5-amino-6-(ribosylamino)-2,4(1h,3h)-pyrimidinedione 5'-phosphate.</text>
</comment>
<dbReference type="PANTHER" id="PTHR38011">
    <property type="entry name" value="DIHYDROFOLATE REDUCTASE FAMILY PROTEIN (AFU_ORTHOLOGUE AFUA_8G06820)"/>
    <property type="match status" value="1"/>
</dbReference>
<keyword evidence="11" id="KW-0511">Multifunctional enzyme</keyword>
<dbReference type="UniPathway" id="UPA00275">
    <property type="reaction ID" value="UER00401"/>
</dbReference>
<dbReference type="Gene3D" id="3.40.140.10">
    <property type="entry name" value="Cytidine Deaminase, domain 2"/>
    <property type="match status" value="1"/>
</dbReference>
<comment type="similarity">
    <text evidence="4 12">In the N-terminal section; belongs to the cytidine and deoxycytidylate deaminase family.</text>
</comment>
<feature type="binding site" evidence="14">
    <location>
        <position position="206"/>
    </location>
    <ligand>
        <name>substrate</name>
    </ligand>
</feature>
<dbReference type="InterPro" id="IPR004794">
    <property type="entry name" value="Eubact_RibD"/>
</dbReference>
<dbReference type="GO" id="GO:0008835">
    <property type="term" value="F:diaminohydroxyphosphoribosylaminopyrimidine deaminase activity"/>
    <property type="evidence" value="ECO:0007669"/>
    <property type="project" value="UniProtKB-EC"/>
</dbReference>
<dbReference type="InterPro" id="IPR002125">
    <property type="entry name" value="CMP_dCMP_dom"/>
</dbReference>
<dbReference type="Pfam" id="PF00383">
    <property type="entry name" value="dCMP_cyt_deam_1"/>
    <property type="match status" value="1"/>
</dbReference>
<protein>
    <recommendedName>
        <fullName evidence="12">Riboflavin biosynthesis protein RibD</fullName>
    </recommendedName>
    <domain>
        <recommendedName>
            <fullName evidence="12">Diaminohydroxyphosphoribosylaminopyrimidine deaminase</fullName>
            <shortName evidence="12">DRAP deaminase</shortName>
            <ecNumber evidence="12">3.5.4.26</ecNumber>
        </recommendedName>
        <alternativeName>
            <fullName evidence="12">Riboflavin-specific deaminase</fullName>
        </alternativeName>
    </domain>
    <domain>
        <recommendedName>
            <fullName evidence="12">5-amino-6-(5-phosphoribosylamino)uracil reductase</fullName>
            <ecNumber evidence="12">1.1.1.193</ecNumber>
        </recommendedName>
        <alternativeName>
            <fullName evidence="12">HTP reductase</fullName>
        </alternativeName>
    </domain>
</protein>
<comment type="similarity">
    <text evidence="5 12">In the C-terminal section; belongs to the HTP reductase family.</text>
</comment>
<evidence type="ECO:0000256" key="13">
    <source>
        <dbReference type="PIRSR" id="PIRSR006769-1"/>
    </source>
</evidence>
<comment type="pathway">
    <text evidence="2 12">Cofactor biosynthesis; riboflavin biosynthesis; 5-amino-6-(D-ribitylamino)uracil from GTP: step 2/4.</text>
</comment>
<dbReference type="Pfam" id="PF01872">
    <property type="entry name" value="RibD_C"/>
    <property type="match status" value="1"/>
</dbReference>
<gene>
    <name evidence="17" type="ORF">SAMN05660653_02427</name>
</gene>
<comment type="catalytic activity">
    <reaction evidence="12">
        <text>5-amino-6-(5-phospho-D-ribitylamino)uracil + NADP(+) = 5-amino-6-(5-phospho-D-ribosylamino)uracil + NADPH + H(+)</text>
        <dbReference type="Rhea" id="RHEA:17845"/>
        <dbReference type="ChEBI" id="CHEBI:15378"/>
        <dbReference type="ChEBI" id="CHEBI:57783"/>
        <dbReference type="ChEBI" id="CHEBI:58349"/>
        <dbReference type="ChEBI" id="CHEBI:58421"/>
        <dbReference type="ChEBI" id="CHEBI:58453"/>
        <dbReference type="EC" id="1.1.1.193"/>
    </reaction>
</comment>
<feature type="binding site" evidence="15">
    <location>
        <position position="57"/>
    </location>
    <ligand>
        <name>Zn(2+)</name>
        <dbReference type="ChEBI" id="CHEBI:29105"/>
        <note>catalytic</note>
    </ligand>
</feature>
<keyword evidence="10 12" id="KW-0560">Oxidoreductase</keyword>
<evidence type="ECO:0000256" key="3">
    <source>
        <dbReference type="ARBA" id="ARBA00004910"/>
    </source>
</evidence>
<dbReference type="GO" id="GO:0009231">
    <property type="term" value="P:riboflavin biosynthetic process"/>
    <property type="evidence" value="ECO:0007669"/>
    <property type="project" value="UniProtKB-UniPathway"/>
</dbReference>
<dbReference type="SUPFAM" id="SSF53597">
    <property type="entry name" value="Dihydrofolate reductase-like"/>
    <property type="match status" value="1"/>
</dbReference>
<dbReference type="InterPro" id="IPR002734">
    <property type="entry name" value="RibDG_C"/>
</dbReference>
<feature type="domain" description="CMP/dCMP-type deaminase" evidence="16">
    <location>
        <begin position="8"/>
        <end position="133"/>
    </location>
</feature>
<feature type="binding site" evidence="14">
    <location>
        <position position="217"/>
    </location>
    <ligand>
        <name>substrate</name>
    </ligand>
</feature>
<evidence type="ECO:0000313" key="18">
    <source>
        <dbReference type="Proteomes" id="UP000198771"/>
    </source>
</evidence>
<feature type="active site" description="Proton donor" evidence="13">
    <location>
        <position position="59"/>
    </location>
</feature>
<evidence type="ECO:0000256" key="2">
    <source>
        <dbReference type="ARBA" id="ARBA00004882"/>
    </source>
</evidence>
<feature type="binding site" evidence="14">
    <location>
        <position position="238"/>
    </location>
    <ligand>
        <name>NADP(+)</name>
        <dbReference type="ChEBI" id="CHEBI:58349"/>
    </ligand>
</feature>
<comment type="cofactor">
    <cofactor evidence="12 15">
        <name>Zn(2+)</name>
        <dbReference type="ChEBI" id="CHEBI:29105"/>
    </cofactor>
    <text evidence="12 15">Binds 1 zinc ion.</text>
</comment>
<evidence type="ECO:0000256" key="14">
    <source>
        <dbReference type="PIRSR" id="PIRSR006769-2"/>
    </source>
</evidence>
<dbReference type="GO" id="GO:0008703">
    <property type="term" value="F:5-amino-6-(5-phosphoribosylamino)uracil reductase activity"/>
    <property type="evidence" value="ECO:0007669"/>
    <property type="project" value="UniProtKB-EC"/>
</dbReference>
<evidence type="ECO:0000256" key="8">
    <source>
        <dbReference type="ARBA" id="ARBA00022833"/>
    </source>
</evidence>
<feature type="binding site" evidence="14">
    <location>
        <position position="214"/>
    </location>
    <ligand>
        <name>substrate</name>
    </ligand>
</feature>
<keyword evidence="6 12" id="KW-0686">Riboflavin biosynthesis</keyword>
<dbReference type="Gene3D" id="3.40.430.10">
    <property type="entry name" value="Dihydrofolate Reductase, subunit A"/>
    <property type="match status" value="1"/>
</dbReference>
<dbReference type="NCBIfam" id="TIGR00326">
    <property type="entry name" value="eubact_ribD"/>
    <property type="match status" value="1"/>
</dbReference>
<reference evidence="17 18" key="1">
    <citation type="submission" date="2016-10" db="EMBL/GenBank/DDBJ databases">
        <authorList>
            <person name="de Groot N.N."/>
        </authorList>
    </citation>
    <scope>NUCLEOTIDE SEQUENCE [LARGE SCALE GENOMIC DNA]</scope>
    <source>
        <strain evidence="17 18">ASO4-2</strain>
    </source>
</reference>
<evidence type="ECO:0000256" key="15">
    <source>
        <dbReference type="PIRSR" id="PIRSR006769-3"/>
    </source>
</evidence>
<dbReference type="RefSeq" id="WP_244148743.1">
    <property type="nucleotide sequence ID" value="NZ_FMXO01000014.1"/>
</dbReference>
<dbReference type="CDD" id="cd01284">
    <property type="entry name" value="Riboflavin_deaminase-reductase"/>
    <property type="match status" value="1"/>
</dbReference>
<dbReference type="SUPFAM" id="SSF53927">
    <property type="entry name" value="Cytidine deaminase-like"/>
    <property type="match status" value="1"/>
</dbReference>
<keyword evidence="12" id="KW-0378">Hydrolase</keyword>
<dbReference type="GO" id="GO:0008270">
    <property type="term" value="F:zinc ion binding"/>
    <property type="evidence" value="ECO:0007669"/>
    <property type="project" value="InterPro"/>
</dbReference>
<feature type="binding site" evidence="15">
    <location>
        <position position="94"/>
    </location>
    <ligand>
        <name>Zn(2+)</name>
        <dbReference type="ChEBI" id="CHEBI:29105"/>
        <note>catalytic</note>
    </ligand>
</feature>
<feature type="binding site" evidence="14">
    <location>
        <position position="180"/>
    </location>
    <ligand>
        <name>NADP(+)</name>
        <dbReference type="ChEBI" id="CHEBI:58349"/>
    </ligand>
</feature>
<accession>A0A1G6DWT2</accession>
<proteinExistence type="inferred from homology"/>
<evidence type="ECO:0000313" key="17">
    <source>
        <dbReference type="EMBL" id="SDB49614.1"/>
    </source>
</evidence>
<evidence type="ECO:0000256" key="4">
    <source>
        <dbReference type="ARBA" id="ARBA00005259"/>
    </source>
</evidence>
<feature type="binding site" evidence="15">
    <location>
        <position position="85"/>
    </location>
    <ligand>
        <name>Zn(2+)</name>
        <dbReference type="ChEBI" id="CHEBI:29105"/>
        <note>catalytic</note>
    </ligand>
</feature>
<keyword evidence="7 12" id="KW-0479">Metal-binding</keyword>
<evidence type="ECO:0000256" key="9">
    <source>
        <dbReference type="ARBA" id="ARBA00022857"/>
    </source>
</evidence>
<dbReference type="Proteomes" id="UP000198771">
    <property type="component" value="Unassembled WGS sequence"/>
</dbReference>
<dbReference type="InterPro" id="IPR024072">
    <property type="entry name" value="DHFR-like_dom_sf"/>
</dbReference>
<comment type="pathway">
    <text evidence="3 12">Cofactor biosynthesis; riboflavin biosynthesis; 5-amino-6-(D-ribitylamino)uracil from GTP: step 3/4.</text>
</comment>
<evidence type="ECO:0000256" key="1">
    <source>
        <dbReference type="ARBA" id="ARBA00002151"/>
    </source>
</evidence>
<dbReference type="PANTHER" id="PTHR38011:SF7">
    <property type="entry name" value="2,5-DIAMINO-6-RIBOSYLAMINO-4(3H)-PYRIMIDINONE 5'-PHOSPHATE REDUCTASE"/>
    <property type="match status" value="1"/>
</dbReference>
<keyword evidence="18" id="KW-1185">Reference proteome</keyword>
<dbReference type="EC" id="1.1.1.193" evidence="12"/>
<dbReference type="EMBL" id="FMXO01000014">
    <property type="protein sequence ID" value="SDB49614.1"/>
    <property type="molecule type" value="Genomic_DNA"/>
</dbReference>
<keyword evidence="8 12" id="KW-0862">Zinc</keyword>
<evidence type="ECO:0000256" key="10">
    <source>
        <dbReference type="ARBA" id="ARBA00023002"/>
    </source>
</evidence>
<organism evidence="17 18">
    <name type="scientific">Desulfonatronum thiosulfatophilum</name>
    <dbReference type="NCBI Taxonomy" id="617002"/>
    <lineage>
        <taxon>Bacteria</taxon>
        <taxon>Pseudomonadati</taxon>
        <taxon>Thermodesulfobacteriota</taxon>
        <taxon>Desulfovibrionia</taxon>
        <taxon>Desulfovibrionales</taxon>
        <taxon>Desulfonatronaceae</taxon>
        <taxon>Desulfonatronum</taxon>
    </lineage>
</organism>
<feature type="binding site" evidence="14">
    <location>
        <position position="210"/>
    </location>
    <ligand>
        <name>NADP(+)</name>
        <dbReference type="ChEBI" id="CHEBI:58349"/>
    </ligand>
</feature>
<evidence type="ECO:0000256" key="11">
    <source>
        <dbReference type="ARBA" id="ARBA00023268"/>
    </source>
</evidence>
<keyword evidence="9 12" id="KW-0521">NADP</keyword>
<evidence type="ECO:0000259" key="16">
    <source>
        <dbReference type="PROSITE" id="PS51747"/>
    </source>
</evidence>
<dbReference type="AlphaFoldDB" id="A0A1G6DWT2"/>
<evidence type="ECO:0000256" key="12">
    <source>
        <dbReference type="PIRNR" id="PIRNR006769"/>
    </source>
</evidence>
<dbReference type="EC" id="3.5.4.26" evidence="12"/>
<evidence type="ECO:0000256" key="7">
    <source>
        <dbReference type="ARBA" id="ARBA00022723"/>
    </source>
</evidence>
<sequence>MNSFPLPDNAEAIMLEAVALAELGKGLTVPNPCVGAVLTRDGQIVAKGYHHGPGQAHAEVEALRDARERGVDPRECILWVTLEPCNHTGRTPPCTQAIIQAGVSRVVVGATDPNPRVVGGGIAFLLDHGVQVVTGIAETACEDLIADFLTWVHTPCPYLYLKLAATLDGRIAARSGDSQWITNAVSRAMVHELRGRAQAVMVGAGTLRVDNPRLTCRGVSGAAPQSSRFQPLAVVVGSSLPEPGADLFLLRERPMETIFLTTVETASSARADDLRELGVRVWGAGTGDLVDLRSGLVRLRSELGVMDVLCEGGGGLAQHLVSENLVGEWWLFLAPKTLGDAQAVSMLSGSTVERMNGARHWRTARVRRLENDLLLVLRPDDMAAGKAEDKERS</sequence>
<feature type="binding site" evidence="14">
    <location>
        <position position="178"/>
    </location>
    <ligand>
        <name>substrate</name>
    </ligand>
</feature>
<dbReference type="STRING" id="617002.SAMN05660653_02427"/>
<feature type="binding site" evidence="14">
    <location>
        <position position="311"/>
    </location>
    <ligand>
        <name>substrate</name>
    </ligand>
</feature>
<dbReference type="PROSITE" id="PS00903">
    <property type="entry name" value="CYT_DCMP_DEAMINASES_1"/>
    <property type="match status" value="1"/>
</dbReference>
<name>A0A1G6DWT2_9BACT</name>
<dbReference type="PROSITE" id="PS51747">
    <property type="entry name" value="CYT_DCMP_DEAMINASES_2"/>
    <property type="match status" value="1"/>
</dbReference>
<dbReference type="InterPro" id="IPR016193">
    <property type="entry name" value="Cytidine_deaminase-like"/>
</dbReference>
<dbReference type="InterPro" id="IPR016192">
    <property type="entry name" value="APOBEC/CMP_deaminase_Zn-bd"/>
</dbReference>
<dbReference type="PIRSF" id="PIRSF006769">
    <property type="entry name" value="RibD"/>
    <property type="match status" value="1"/>
</dbReference>